<accession>A0A3D9HU45</accession>
<sequence length="98" mass="11738">MHSDVMSTIIISLCKQLRAGELSASDQYELSKFLELTSELVVEQDSRIKELESKLIYCIQETEILKKFITQKEFMDEFIIYWRTEWSTQLYNFIQERS</sequence>
<keyword evidence="2" id="KW-1185">Reference proteome</keyword>
<dbReference type="OrthoDB" id="9838898at2"/>
<comment type="caution">
    <text evidence="1">The sequence shown here is derived from an EMBL/GenBank/DDBJ whole genome shotgun (WGS) entry which is preliminary data.</text>
</comment>
<evidence type="ECO:0000313" key="2">
    <source>
        <dbReference type="Proteomes" id="UP000256869"/>
    </source>
</evidence>
<evidence type="ECO:0000313" key="1">
    <source>
        <dbReference type="EMBL" id="RED52901.1"/>
    </source>
</evidence>
<protein>
    <submittedName>
        <fullName evidence="1">Uncharacterized protein</fullName>
    </submittedName>
</protein>
<dbReference type="AlphaFoldDB" id="A0A3D9HU45"/>
<proteinExistence type="predicted"/>
<dbReference type="Proteomes" id="UP000256869">
    <property type="component" value="Unassembled WGS sequence"/>
</dbReference>
<name>A0A3D9HU45_9BACL</name>
<gene>
    <name evidence="1" type="ORF">DFP95_12933</name>
</gene>
<reference evidence="1 2" key="1">
    <citation type="submission" date="2018-07" db="EMBL/GenBank/DDBJ databases">
        <title>Genomic Encyclopedia of Type Strains, Phase III (KMG-III): the genomes of soil and plant-associated and newly described type strains.</title>
        <authorList>
            <person name="Whitman W."/>
        </authorList>
    </citation>
    <scope>NUCLEOTIDE SEQUENCE [LARGE SCALE GENOMIC DNA]</scope>
    <source>
        <strain evidence="1 2">CECT 8236</strain>
    </source>
</reference>
<dbReference type="RefSeq" id="WP_115995610.1">
    <property type="nucleotide sequence ID" value="NZ_QRDY01000029.1"/>
</dbReference>
<organism evidence="1 2">
    <name type="scientific">Cohnella lupini</name>
    <dbReference type="NCBI Taxonomy" id="1294267"/>
    <lineage>
        <taxon>Bacteria</taxon>
        <taxon>Bacillati</taxon>
        <taxon>Bacillota</taxon>
        <taxon>Bacilli</taxon>
        <taxon>Bacillales</taxon>
        <taxon>Paenibacillaceae</taxon>
        <taxon>Cohnella</taxon>
    </lineage>
</organism>
<dbReference type="EMBL" id="QRDY01000029">
    <property type="protein sequence ID" value="RED52901.1"/>
    <property type="molecule type" value="Genomic_DNA"/>
</dbReference>